<dbReference type="EMBL" id="JARWAO010000006">
    <property type="protein sequence ID" value="MDR5896717.1"/>
    <property type="molecule type" value="Genomic_DNA"/>
</dbReference>
<evidence type="ECO:0000256" key="1">
    <source>
        <dbReference type="ARBA" id="ARBA00004127"/>
    </source>
</evidence>
<keyword evidence="8" id="KW-1185">Reference proteome</keyword>
<dbReference type="Pfam" id="PF06803">
    <property type="entry name" value="DUF1232"/>
    <property type="match status" value="1"/>
</dbReference>
<dbReference type="InterPro" id="IPR010652">
    <property type="entry name" value="DUF1232"/>
</dbReference>
<organism evidence="7 8">
    <name type="scientific">Larsenimonas suaedae</name>
    <dbReference type="NCBI Taxonomy" id="1851019"/>
    <lineage>
        <taxon>Bacteria</taxon>
        <taxon>Pseudomonadati</taxon>
        <taxon>Pseudomonadota</taxon>
        <taxon>Gammaproteobacteria</taxon>
        <taxon>Oceanospirillales</taxon>
        <taxon>Halomonadaceae</taxon>
        <taxon>Larsenimonas</taxon>
    </lineage>
</organism>
<evidence type="ECO:0000256" key="2">
    <source>
        <dbReference type="ARBA" id="ARBA00022692"/>
    </source>
</evidence>
<gene>
    <name evidence="7" type="ORF">QC825_11590</name>
</gene>
<keyword evidence="4 5" id="KW-0472">Membrane</keyword>
<proteinExistence type="predicted"/>
<reference evidence="7 8" key="1">
    <citation type="submission" date="2023-04" db="EMBL/GenBank/DDBJ databases">
        <title>A long-awaited taxogenomic arrangement of the family Halomonadaceae.</title>
        <authorList>
            <person name="De La Haba R."/>
            <person name="Chuvochina M."/>
            <person name="Wittouck S."/>
            <person name="Arahal D.R."/>
            <person name="Sanchez-Porro C."/>
            <person name="Hugenholtz P."/>
            <person name="Ventosa A."/>
        </authorList>
    </citation>
    <scope>NUCLEOTIDE SEQUENCE [LARGE SCALE GENOMIC DNA]</scope>
    <source>
        <strain evidence="7 8">DSM 22428</strain>
    </source>
</reference>
<evidence type="ECO:0000256" key="5">
    <source>
        <dbReference type="SAM" id="Phobius"/>
    </source>
</evidence>
<evidence type="ECO:0000313" key="8">
    <source>
        <dbReference type="Proteomes" id="UP001269375"/>
    </source>
</evidence>
<evidence type="ECO:0000259" key="6">
    <source>
        <dbReference type="Pfam" id="PF06803"/>
    </source>
</evidence>
<keyword evidence="2 5" id="KW-0812">Transmembrane</keyword>
<protein>
    <submittedName>
        <fullName evidence="7">YkvA family protein</fullName>
    </submittedName>
</protein>
<evidence type="ECO:0000256" key="3">
    <source>
        <dbReference type="ARBA" id="ARBA00022989"/>
    </source>
</evidence>
<comment type="caution">
    <text evidence="7">The sequence shown here is derived from an EMBL/GenBank/DDBJ whole genome shotgun (WGS) entry which is preliminary data.</text>
</comment>
<comment type="subcellular location">
    <subcellularLocation>
        <location evidence="1">Endomembrane system</location>
        <topology evidence="1">Multi-pass membrane protein</topology>
    </subcellularLocation>
</comment>
<sequence>MKKAKGGMLSRLLGGRSRLLFRIVRAVKTYGLLLRDWWSGSYRPLPKRATALMVLTLVYIVSPFDLIPDFILGWGWLDDLFIGGWLLTRLDESLEDYRQWRAARPRDA</sequence>
<name>A0ABU1GYU2_9GAMM</name>
<feature type="domain" description="DUF1232" evidence="6">
    <location>
        <begin position="51"/>
        <end position="82"/>
    </location>
</feature>
<dbReference type="Proteomes" id="UP001269375">
    <property type="component" value="Unassembled WGS sequence"/>
</dbReference>
<keyword evidence="3 5" id="KW-1133">Transmembrane helix</keyword>
<dbReference type="RefSeq" id="WP_251590181.1">
    <property type="nucleotide sequence ID" value="NZ_JAMLJI010000001.1"/>
</dbReference>
<evidence type="ECO:0000313" key="7">
    <source>
        <dbReference type="EMBL" id="MDR5896717.1"/>
    </source>
</evidence>
<feature type="transmembrane region" description="Helical" evidence="5">
    <location>
        <begin position="51"/>
        <end position="77"/>
    </location>
</feature>
<accession>A0ABU1GYU2</accession>
<evidence type="ECO:0000256" key="4">
    <source>
        <dbReference type="ARBA" id="ARBA00023136"/>
    </source>
</evidence>